<sequence>MNFPLYTISRNDVLVIERDKQNLHRQVEPLPIEIENEEELGPFEMEGVSISTTPRTPIIFDIEENGLDRKLLGLPGWEYLTVSLVVVVATVIGGSVAIVCKKCGGFFGKGSEKDSD</sequence>
<dbReference type="InParanoid" id="K1PQD0"/>
<organism evidence="1">
    <name type="scientific">Magallana gigas</name>
    <name type="common">Pacific oyster</name>
    <name type="synonym">Crassostrea gigas</name>
    <dbReference type="NCBI Taxonomy" id="29159"/>
    <lineage>
        <taxon>Eukaryota</taxon>
        <taxon>Metazoa</taxon>
        <taxon>Spiralia</taxon>
        <taxon>Lophotrochozoa</taxon>
        <taxon>Mollusca</taxon>
        <taxon>Bivalvia</taxon>
        <taxon>Autobranchia</taxon>
        <taxon>Pteriomorphia</taxon>
        <taxon>Ostreida</taxon>
        <taxon>Ostreoidea</taxon>
        <taxon>Ostreidae</taxon>
        <taxon>Magallana</taxon>
    </lineage>
</organism>
<reference evidence="1" key="1">
    <citation type="journal article" date="2012" name="Nature">
        <title>The oyster genome reveals stress adaptation and complexity of shell formation.</title>
        <authorList>
            <person name="Zhang G."/>
            <person name="Fang X."/>
            <person name="Guo X."/>
            <person name="Li L."/>
            <person name="Luo R."/>
            <person name="Xu F."/>
            <person name="Yang P."/>
            <person name="Zhang L."/>
            <person name="Wang X."/>
            <person name="Qi H."/>
            <person name="Xiong Z."/>
            <person name="Que H."/>
            <person name="Xie Y."/>
            <person name="Holland P.W."/>
            <person name="Paps J."/>
            <person name="Zhu Y."/>
            <person name="Wu F."/>
            <person name="Chen Y."/>
            <person name="Wang J."/>
            <person name="Peng C."/>
            <person name="Meng J."/>
            <person name="Yang L."/>
            <person name="Liu J."/>
            <person name="Wen B."/>
            <person name="Zhang N."/>
            <person name="Huang Z."/>
            <person name="Zhu Q."/>
            <person name="Feng Y."/>
            <person name="Mount A."/>
            <person name="Hedgecock D."/>
            <person name="Xu Z."/>
            <person name="Liu Y."/>
            <person name="Domazet-Loso T."/>
            <person name="Du Y."/>
            <person name="Sun X."/>
            <person name="Zhang S."/>
            <person name="Liu B."/>
            <person name="Cheng P."/>
            <person name="Jiang X."/>
            <person name="Li J."/>
            <person name="Fan D."/>
            <person name="Wang W."/>
            <person name="Fu W."/>
            <person name="Wang T."/>
            <person name="Wang B."/>
            <person name="Zhang J."/>
            <person name="Peng Z."/>
            <person name="Li Y."/>
            <person name="Li N."/>
            <person name="Wang J."/>
            <person name="Chen M."/>
            <person name="He Y."/>
            <person name="Tan F."/>
            <person name="Song X."/>
            <person name="Zheng Q."/>
            <person name="Huang R."/>
            <person name="Yang H."/>
            <person name="Du X."/>
            <person name="Chen L."/>
            <person name="Yang M."/>
            <person name="Gaffney P.M."/>
            <person name="Wang S."/>
            <person name="Luo L."/>
            <person name="She Z."/>
            <person name="Ming Y."/>
            <person name="Huang W."/>
            <person name="Zhang S."/>
            <person name="Huang B."/>
            <person name="Zhang Y."/>
            <person name="Qu T."/>
            <person name="Ni P."/>
            <person name="Miao G."/>
            <person name="Wang J."/>
            <person name="Wang Q."/>
            <person name="Steinberg C.E."/>
            <person name="Wang H."/>
            <person name="Li N."/>
            <person name="Qian L."/>
            <person name="Zhang G."/>
            <person name="Li Y."/>
            <person name="Yang H."/>
            <person name="Liu X."/>
            <person name="Wang J."/>
            <person name="Yin Y."/>
            <person name="Wang J."/>
        </authorList>
    </citation>
    <scope>NUCLEOTIDE SEQUENCE [LARGE SCALE GENOMIC DNA]</scope>
    <source>
        <strain evidence="1">05x7-T-G4-1.051#20</strain>
    </source>
</reference>
<dbReference type="AlphaFoldDB" id="K1PQD0"/>
<accession>K1PQD0</accession>
<evidence type="ECO:0000313" key="1">
    <source>
        <dbReference type="EMBL" id="EKC23888.1"/>
    </source>
</evidence>
<dbReference type="HOGENOM" id="CLU_2099210_0_0_1"/>
<dbReference type="EMBL" id="JH816492">
    <property type="protein sequence ID" value="EKC23888.1"/>
    <property type="molecule type" value="Genomic_DNA"/>
</dbReference>
<protein>
    <submittedName>
        <fullName evidence="1">Uncharacterized protein</fullName>
    </submittedName>
</protein>
<name>K1PQD0_MAGGI</name>
<proteinExistence type="predicted"/>
<gene>
    <name evidence="1" type="ORF">CGI_10009883</name>
</gene>